<dbReference type="Pfam" id="PF01765">
    <property type="entry name" value="RRF"/>
    <property type="match status" value="1"/>
</dbReference>
<dbReference type="Proteomes" id="UP000177269">
    <property type="component" value="Unassembled WGS sequence"/>
</dbReference>
<accession>A0A1G2P1K1</accession>
<comment type="similarity">
    <text evidence="1 3">Belongs to the RRF family.</text>
</comment>
<evidence type="ECO:0000313" key="7">
    <source>
        <dbReference type="Proteomes" id="UP000177269"/>
    </source>
</evidence>
<dbReference type="GO" id="GO:0043023">
    <property type="term" value="F:ribosomal large subunit binding"/>
    <property type="evidence" value="ECO:0007669"/>
    <property type="project" value="TreeGrafter"/>
</dbReference>
<evidence type="ECO:0000256" key="2">
    <source>
        <dbReference type="ARBA" id="ARBA00022917"/>
    </source>
</evidence>
<keyword evidence="3" id="KW-0963">Cytoplasm</keyword>
<evidence type="ECO:0000259" key="5">
    <source>
        <dbReference type="Pfam" id="PF01765"/>
    </source>
</evidence>
<comment type="caution">
    <text evidence="6">The sequence shown here is derived from an EMBL/GenBank/DDBJ whole genome shotgun (WGS) entry which is preliminary data.</text>
</comment>
<dbReference type="Gene3D" id="1.10.132.20">
    <property type="entry name" value="Ribosome-recycling factor"/>
    <property type="match status" value="1"/>
</dbReference>
<name>A0A1G2P1K1_9BACT</name>
<protein>
    <recommendedName>
        <fullName evidence="3">Ribosome-recycling factor</fullName>
        <shortName evidence="3">RRF</shortName>
    </recommendedName>
    <alternativeName>
        <fullName evidence="3">Ribosome-releasing factor</fullName>
    </alternativeName>
</protein>
<feature type="coiled-coil region" evidence="4">
    <location>
        <begin position="112"/>
        <end position="182"/>
    </location>
</feature>
<dbReference type="GO" id="GO:0006415">
    <property type="term" value="P:translational termination"/>
    <property type="evidence" value="ECO:0007669"/>
    <property type="project" value="UniProtKB-UniRule"/>
</dbReference>
<feature type="domain" description="Ribosome recycling factor" evidence="5">
    <location>
        <begin position="18"/>
        <end position="181"/>
    </location>
</feature>
<comment type="subcellular location">
    <subcellularLocation>
        <location evidence="3">Cytoplasm</location>
    </subcellularLocation>
</comment>
<reference evidence="6 7" key="1">
    <citation type="journal article" date="2016" name="Nat. Commun.">
        <title>Thousands of microbial genomes shed light on interconnected biogeochemical processes in an aquifer system.</title>
        <authorList>
            <person name="Anantharaman K."/>
            <person name="Brown C.T."/>
            <person name="Hug L.A."/>
            <person name="Sharon I."/>
            <person name="Castelle C.J."/>
            <person name="Probst A.J."/>
            <person name="Thomas B.C."/>
            <person name="Singh A."/>
            <person name="Wilkins M.J."/>
            <person name="Karaoz U."/>
            <person name="Brodie E.L."/>
            <person name="Williams K.H."/>
            <person name="Hubbard S.S."/>
            <person name="Banfield J.F."/>
        </authorList>
    </citation>
    <scope>NUCLEOTIDE SEQUENCE [LARGE SCALE GENOMIC DNA]</scope>
</reference>
<dbReference type="NCBIfam" id="TIGR00496">
    <property type="entry name" value="frr"/>
    <property type="match status" value="1"/>
</dbReference>
<keyword evidence="4" id="KW-0175">Coiled coil</keyword>
<proteinExistence type="inferred from homology"/>
<dbReference type="GO" id="GO:0005737">
    <property type="term" value="C:cytoplasm"/>
    <property type="evidence" value="ECO:0007669"/>
    <property type="project" value="UniProtKB-SubCell"/>
</dbReference>
<sequence length="182" mass="20918">MYNFSGFKEKSAHTEDWLRKEYSNIRTGQAVPAVLDAVKVDSYGTQMQLNQVASVTVEDAKTLRIVPWDSSQIKAVEKAIIVSNLGLSPRVDDTYLRVTFPPLTGERRTMLAKTVKEKMEQAKITIRNERERIIKDFQQKEKEGEMAEDDIKKAKSELQKLVDEINGKLEEVMKKKEKEILE</sequence>
<dbReference type="InterPro" id="IPR023584">
    <property type="entry name" value="Ribosome_recyc_fac_dom"/>
</dbReference>
<keyword evidence="2 3" id="KW-0648">Protein biosynthesis</keyword>
<dbReference type="InterPro" id="IPR002661">
    <property type="entry name" value="Ribosome_recyc_fac"/>
</dbReference>
<evidence type="ECO:0000256" key="3">
    <source>
        <dbReference type="HAMAP-Rule" id="MF_00040"/>
    </source>
</evidence>
<organism evidence="6 7">
    <name type="scientific">Candidatus Taylorbacteria bacterium RIFCSPLOWO2_12_FULL_43_20</name>
    <dbReference type="NCBI Taxonomy" id="1802332"/>
    <lineage>
        <taxon>Bacteria</taxon>
        <taxon>Candidatus Tayloriibacteriota</taxon>
    </lineage>
</organism>
<dbReference type="PANTHER" id="PTHR20982">
    <property type="entry name" value="RIBOSOME RECYCLING FACTOR"/>
    <property type="match status" value="1"/>
</dbReference>
<dbReference type="EMBL" id="MHSK01000017">
    <property type="protein sequence ID" value="OHA42215.1"/>
    <property type="molecule type" value="Genomic_DNA"/>
</dbReference>
<dbReference type="PANTHER" id="PTHR20982:SF3">
    <property type="entry name" value="MITOCHONDRIAL RIBOSOME RECYCLING FACTOR PSEUDO 1"/>
    <property type="match status" value="1"/>
</dbReference>
<evidence type="ECO:0000256" key="1">
    <source>
        <dbReference type="ARBA" id="ARBA00005912"/>
    </source>
</evidence>
<dbReference type="Gene3D" id="3.30.1360.40">
    <property type="match status" value="1"/>
</dbReference>
<evidence type="ECO:0000313" key="6">
    <source>
        <dbReference type="EMBL" id="OHA42215.1"/>
    </source>
</evidence>
<dbReference type="AlphaFoldDB" id="A0A1G2P1K1"/>
<dbReference type="SUPFAM" id="SSF55194">
    <property type="entry name" value="Ribosome recycling factor, RRF"/>
    <property type="match status" value="1"/>
</dbReference>
<gene>
    <name evidence="3" type="primary">frr</name>
    <name evidence="6" type="ORF">A3G52_00485</name>
</gene>
<dbReference type="HAMAP" id="MF_00040">
    <property type="entry name" value="RRF"/>
    <property type="match status" value="1"/>
</dbReference>
<comment type="function">
    <text evidence="3">Responsible for the release of ribosomes from messenger RNA at the termination of protein biosynthesis. May increase the efficiency of translation by recycling ribosomes from one round of translation to another.</text>
</comment>
<evidence type="ECO:0000256" key="4">
    <source>
        <dbReference type="SAM" id="Coils"/>
    </source>
</evidence>
<dbReference type="FunFam" id="3.30.1360.40:FF:000001">
    <property type="entry name" value="Ribosome-recycling factor"/>
    <property type="match status" value="1"/>
</dbReference>
<dbReference type="InterPro" id="IPR036191">
    <property type="entry name" value="RRF_sf"/>
</dbReference>